<dbReference type="InterPro" id="IPR001283">
    <property type="entry name" value="CRISP-related"/>
</dbReference>
<keyword evidence="2" id="KW-1185">Reference proteome</keyword>
<dbReference type="Proteomes" id="UP000046392">
    <property type="component" value="Unplaced"/>
</dbReference>
<dbReference type="InterPro" id="IPR035940">
    <property type="entry name" value="CAP_sf"/>
</dbReference>
<dbReference type="AlphaFoldDB" id="A0A0N5BKW9"/>
<feature type="domain" description="SCP" evidence="1">
    <location>
        <begin position="86"/>
        <end position="207"/>
    </location>
</feature>
<accession>A0A0N5BKW9</accession>
<dbReference type="InterPro" id="IPR014044">
    <property type="entry name" value="CAP_dom"/>
</dbReference>
<dbReference type="Pfam" id="PF00188">
    <property type="entry name" value="CAP"/>
    <property type="match status" value="1"/>
</dbReference>
<sequence length="222" mass="26061">MISKELYAGSILSNNKFDKLVNNSKGESIEDLTKYVHSKDYNQKKLPLSRSISVRRQPNSRRSSSLFSRRHSLAHATIQLKYRLIEELNRYIEIHKMQPLLKDITLYKKAQKHAKNLAITRSLRRDNNIRTGLLMGIVYYSAASVMVKKWYDEGYKYDYSQINGRPGFQGFTQLIWKETRYVGIGIATNKFQVWIVFKFFPKSNINGRYRSNINRPSKHCVE</sequence>
<protein>
    <submittedName>
        <fullName evidence="3">SCP domain-containing protein</fullName>
    </submittedName>
</protein>
<dbReference type="Gene3D" id="3.40.33.10">
    <property type="entry name" value="CAP"/>
    <property type="match status" value="1"/>
</dbReference>
<proteinExistence type="predicted"/>
<organism evidence="2 3">
    <name type="scientific">Strongyloides papillosus</name>
    <name type="common">Intestinal threadworm</name>
    <dbReference type="NCBI Taxonomy" id="174720"/>
    <lineage>
        <taxon>Eukaryota</taxon>
        <taxon>Metazoa</taxon>
        <taxon>Ecdysozoa</taxon>
        <taxon>Nematoda</taxon>
        <taxon>Chromadorea</taxon>
        <taxon>Rhabditida</taxon>
        <taxon>Tylenchina</taxon>
        <taxon>Panagrolaimomorpha</taxon>
        <taxon>Strongyloidoidea</taxon>
        <taxon>Strongyloididae</taxon>
        <taxon>Strongyloides</taxon>
    </lineage>
</organism>
<evidence type="ECO:0000313" key="3">
    <source>
        <dbReference type="WBParaSite" id="SPAL_0000657200.1"/>
    </source>
</evidence>
<dbReference type="SMART" id="SM00198">
    <property type="entry name" value="SCP"/>
    <property type="match status" value="1"/>
</dbReference>
<dbReference type="SUPFAM" id="SSF55797">
    <property type="entry name" value="PR-1-like"/>
    <property type="match status" value="1"/>
</dbReference>
<dbReference type="PANTHER" id="PTHR10334">
    <property type="entry name" value="CYSTEINE-RICH SECRETORY PROTEIN-RELATED"/>
    <property type="match status" value="1"/>
</dbReference>
<evidence type="ECO:0000259" key="1">
    <source>
        <dbReference type="SMART" id="SM00198"/>
    </source>
</evidence>
<dbReference type="WBParaSite" id="SPAL_0000657200.1">
    <property type="protein sequence ID" value="SPAL_0000657200.1"/>
    <property type="gene ID" value="SPAL_0000657200"/>
</dbReference>
<reference evidence="3" key="1">
    <citation type="submission" date="2017-02" db="UniProtKB">
        <authorList>
            <consortium name="WormBaseParasite"/>
        </authorList>
    </citation>
    <scope>IDENTIFICATION</scope>
</reference>
<evidence type="ECO:0000313" key="2">
    <source>
        <dbReference type="Proteomes" id="UP000046392"/>
    </source>
</evidence>
<name>A0A0N5BKW9_STREA</name>